<dbReference type="SUPFAM" id="SSF48371">
    <property type="entry name" value="ARM repeat"/>
    <property type="match status" value="2"/>
</dbReference>
<protein>
    <submittedName>
        <fullName evidence="4">Heat repeat protein</fullName>
    </submittedName>
</protein>
<comment type="caution">
    <text evidence="4">The sequence shown here is derived from an EMBL/GenBank/DDBJ whole genome shotgun (WGS) entry which is preliminary data.</text>
</comment>
<dbReference type="InterPro" id="IPR052575">
    <property type="entry name" value="SSU_processome_comp_20"/>
</dbReference>
<dbReference type="Pfam" id="PF07539">
    <property type="entry name" value="UTP20_N"/>
    <property type="match status" value="1"/>
</dbReference>
<dbReference type="GO" id="GO:0032040">
    <property type="term" value="C:small-subunit processome"/>
    <property type="evidence" value="ECO:0007669"/>
    <property type="project" value="TreeGrafter"/>
</dbReference>
<evidence type="ECO:0000256" key="1">
    <source>
        <dbReference type="SAM" id="MobiDB-lite"/>
    </source>
</evidence>
<organism evidence="4 5">
    <name type="scientific">Purpureocillium lilacinum</name>
    <name type="common">Paecilomyces lilacinus</name>
    <dbReference type="NCBI Taxonomy" id="33203"/>
    <lineage>
        <taxon>Eukaryota</taxon>
        <taxon>Fungi</taxon>
        <taxon>Dikarya</taxon>
        <taxon>Ascomycota</taxon>
        <taxon>Pezizomycotina</taxon>
        <taxon>Sordariomycetes</taxon>
        <taxon>Hypocreomycetidae</taxon>
        <taxon>Hypocreales</taxon>
        <taxon>Ophiocordycipitaceae</taxon>
        <taxon>Purpureocillium</taxon>
    </lineage>
</organism>
<dbReference type="Proteomes" id="UP000078240">
    <property type="component" value="Unassembled WGS sequence"/>
</dbReference>
<feature type="domain" description="U3 small nucleolar RNA-associated protein 20" evidence="3">
    <location>
        <begin position="1724"/>
        <end position="1942"/>
    </location>
</feature>
<proteinExistence type="predicted"/>
<dbReference type="InterPro" id="IPR011989">
    <property type="entry name" value="ARM-like"/>
</dbReference>
<sequence length="2643" mass="296454">MPSKTSGRIEKVRKNKFSTPHQKNHRWESFSTKIAKFNSLQPLRKVRRHDLDSEDLSATTSYFQNGLQKWGELNISKPFCGFKKDVLPLSESLAQILHFEDRIMSLFAQYISLQDKDALEPLLDLLTAFAHDLGVRFEKYYSQSLSLLLAIASKPQDVEVIEWTFGALAFLFKYLSKLLVPDLRPTFDVMAPLLGKSKQPQHIARFAAEAMSFLVRKAAAPSHRETALVPLVEHIRHDLRSVAEDRQFTLYKDGIMTMFAESIKGTEYSIHSVGSAVITTLIDAIPEDESRLARETVWTDVVCGVLTSTIHHATVDTFRDAAEDILTCIKARRERIQQSPTQWQTVPLIKLLGVMAGVRRGSRITAWDRVILELISILKITGKANEDVRQDENDILWTAVISKVAIIWHHAPIDALIPHISSLNQSLTRGPFMHWFIPFCSYFCDLDATRFGSLFRTEFQRFVATHWSQGENEDVLCVLLPRMIKNRAFPPIGDKDCCKLPQAWQDQIVSKFERLEISPFPERGPYNKDPQEWRDRCLPKYAGLLHLLEITAVHPSTNARIAELLLRKLKLALRPSSSLASDEVNFIVSQGFHAYLRMSKASGSVDTTLSPLLRAAVPRFGRSVGFLRAYLAYESLQQDKSQSNDKSSSPGSEGSASEEDPVVTALVENLSSPSHDIRLASLELLKKMDVTHGPSECVDIMVQVEQMPLALENTRTMAMLLRKLGQLYASIDHSSWLGTGIPRFVFGMLTVKLSPVWDNAVEALQLITQTKPGEDAVATIAFQWLETQSARWTPPNSELAGSGRRIYTDFECTALGGLEKAAGSILDLTEKADGMLLREFDEKQQLAEPIVVTARARALKVFNGTPSIAERRSRQLVPHFLSWALDEDETDNVTSEEPASLEGSSWSLADRKAMLGVFAQFVNPRVLYKHEKVYEALLQQMENGDVEVQKLALKAILAWKQDGVKSYQENLEYLLDEARFKNELAVFLQSDDIIKTEHRPELLPVLLRLLYGRTISKKGAASGRNGLQATRLAVLRNLSVEDMGSFLAIAAGKLKDVRVAVPASQREKLFNDPIVSVRKQMGFLNMISSLISELGTNVDPYMDTLVNTVLYCLVYSCRHLGGAAAESAADAEDHEEKSSDHSLLRVTRSLGIKCLNSLFQNAQGFQWDPYQDIILVEVVAPRLENLPVETTQGISGLLQLMSTWSVLPKSALFLGPHGKSLPEGVLPKLITCLSIEKTKDEVKIFVLGILQSLVKLALAPANESEFNEVIKDELLDPNAEAMLVNISTVVKTTTISNDLLEASVETILASAPILQDLKNAQSVIRICSFLLQQPPRRVNPKTKGRILLIVERFVALPDAAEDPALLGEVYNTLSSLFSYFKDRENRQSLSRAMIAISEQDAEVAEVASLCKELNSFKEGRLDEPDYDRRLASFTAISTERDVPWTPKQWLPLLHNLVFFIKVDEEFGVLSSNSADGMRRFVQTVANCTTSSLAEGFDEHMRAVLLPSIYSGARDPSETVRRENLRVFGFLLTVMPDWEPVADLSGLLTDRQEDSSEPSFFFNILSPATARQLEALNALQSANESKEMSSQNLGQFFIPLLEHFVYGRADGGDDHGLGAQATTTIGSLALSLHWNHWRTTFHRYISYIESRPEAQKQTVRLLGKFADALVLSVADPATEAMDVDEAEASPAYAKRLRQTAPKIPQLSTDVLDYFLPPLVKHLHEKDESEVSYRVPVGVVVVKLLKLLPPEQMNQRLAGVLTDICHILRSKAWESRDMARDTLVKIAVILGSSFFGFILKELRGALTRGYQLHVLSYTMHSILVATVPTFAPGDLDHCLPAIVNVIMDDIFGVIGQEKDAEGYTTQMKEIKSSKSQDSMELVAKNASVTHLIHLVKPLQALLLQKVDLKMVRKIDALMGRIGAGLLQNPGAETRDTLVFCYEVIQATYRAQQPETIQKLDPRIRKYLVQKGARKSGERGKTTKHTYKLVRFALDILRSMFKKHDSLRTPANISGFIPMLGDAIVDGEDEVKIAAFRLLAVIVKVPFTSDDGKNIYKVAVKEATKSISMSTSTTTDLSQAALKMLSVVLRDRRDVVVKEAAVDMLLGKLKDDFTEPLYRHVTFNFLRSVLDRRIETALVYDTVDHVGTVMILNDDKDTRDLARGAFFQFIKEYPQKKARWSKQLDFVVANLQYKREGGRLSIMEVIHLLLMKSSDEFVQEVAGTCFLPLFFVLANDDSDKCKFAAGELLKEIFHKSDKERTQKYLTLLRSWLEKDDNPSVLRLALQVFGYYFESNDDAQKNTKDCKLVLEKSAGIIGSEDVSVMDEQLVETTLGVVRLFTMTMRAQTLSADREELWADVAGCLRHPQTTVKLAAVKLINSYLVDFAKQKSSTSSGETIEGSHGLTLTVDDVYRLARVSLGTLNGNEVDEALASELVQVLVFLGSCLPATLAVADEAGLEAGEEDEDAEDAEEGDDERKKNLDYLFLRLSHILRKEVRPRAMAINGKVAAMEIMETIFRRRSLKQTRPSLKTILSPLAQLTDPSIPTPFSNDELFKTKLEGVKTRAQILMDSLQKKFGTSEYSTVLMQVREEVKARRQQRSAKRKIEAIAQPEKYGRDKRKKFEKNRDRRKVRSREQKQARQSYKGW</sequence>
<evidence type="ECO:0000259" key="2">
    <source>
        <dbReference type="Pfam" id="PF07539"/>
    </source>
</evidence>
<evidence type="ECO:0000313" key="5">
    <source>
        <dbReference type="Proteomes" id="UP000078240"/>
    </source>
</evidence>
<gene>
    <name evidence="4" type="ORF">VFPBJ_02791</name>
</gene>
<dbReference type="PANTHER" id="PTHR17695:SF11">
    <property type="entry name" value="SMALL SUBUNIT PROCESSOME COMPONENT 20 HOMOLOG"/>
    <property type="match status" value="1"/>
</dbReference>
<evidence type="ECO:0000259" key="3">
    <source>
        <dbReference type="Pfam" id="PF20416"/>
    </source>
</evidence>
<feature type="region of interest" description="Disordered" evidence="1">
    <location>
        <begin position="1"/>
        <end position="22"/>
    </location>
</feature>
<dbReference type="InterPro" id="IPR016024">
    <property type="entry name" value="ARM-type_fold"/>
</dbReference>
<feature type="region of interest" description="Disordered" evidence="1">
    <location>
        <begin position="638"/>
        <end position="660"/>
    </location>
</feature>
<feature type="compositionally biased region" description="Low complexity" evidence="1">
    <location>
        <begin position="638"/>
        <end position="655"/>
    </location>
</feature>
<dbReference type="InterPro" id="IPR046523">
    <property type="entry name" value="UTP20_dom"/>
</dbReference>
<dbReference type="PANTHER" id="PTHR17695">
    <property type="entry name" value="SMALL SUBUNIT PROCESSOME COMPONENT 20 HOMOLOG"/>
    <property type="match status" value="1"/>
</dbReference>
<dbReference type="Gene3D" id="1.25.10.10">
    <property type="entry name" value="Leucine-rich Repeat Variant"/>
    <property type="match status" value="3"/>
</dbReference>
<dbReference type="InterPro" id="IPR011430">
    <property type="entry name" value="UTP20_N"/>
</dbReference>
<dbReference type="EMBL" id="LSBH01000002">
    <property type="protein sequence ID" value="OAQ84023.1"/>
    <property type="molecule type" value="Genomic_DNA"/>
</dbReference>
<accession>A0A179H3H1</accession>
<dbReference type="GO" id="GO:0030686">
    <property type="term" value="C:90S preribosome"/>
    <property type="evidence" value="ECO:0007669"/>
    <property type="project" value="TreeGrafter"/>
</dbReference>
<name>A0A179H3H1_PURLI</name>
<feature type="compositionally biased region" description="Basic residues" evidence="1">
    <location>
        <begin position="2613"/>
        <end position="2629"/>
    </location>
</feature>
<reference evidence="4 5" key="1">
    <citation type="submission" date="2016-01" db="EMBL/GenBank/DDBJ databases">
        <title>Biosynthesis of antibiotic leucinostatins and their inhibition on Phytophthora in bio-control Purpureocillium lilacinum.</title>
        <authorList>
            <person name="Wang G."/>
            <person name="Liu Z."/>
            <person name="Lin R."/>
            <person name="Li E."/>
            <person name="Mao Z."/>
            <person name="Ling J."/>
            <person name="Yin W."/>
            <person name="Xie B."/>
        </authorList>
    </citation>
    <scope>NUCLEOTIDE SEQUENCE [LARGE SCALE GENOMIC DNA]</scope>
    <source>
        <strain evidence="4">PLBJ-1</strain>
    </source>
</reference>
<dbReference type="Pfam" id="PF20416">
    <property type="entry name" value="UTP20"/>
    <property type="match status" value="1"/>
</dbReference>
<feature type="domain" description="U3 small nucleolar RNA-associated protein 20 N-terminal" evidence="2">
    <location>
        <begin position="905"/>
        <end position="1515"/>
    </location>
</feature>
<feature type="region of interest" description="Disordered" evidence="1">
    <location>
        <begin position="2591"/>
        <end position="2643"/>
    </location>
</feature>
<evidence type="ECO:0000313" key="4">
    <source>
        <dbReference type="EMBL" id="OAQ84023.1"/>
    </source>
</evidence>